<evidence type="ECO:0000313" key="2">
    <source>
        <dbReference type="Proteomes" id="UP001497700"/>
    </source>
</evidence>
<accession>A0ACB9ZBJ7</accession>
<comment type="caution">
    <text evidence="1">The sequence shown here is derived from an EMBL/GenBank/DDBJ whole genome shotgun (WGS) entry which is preliminary data.</text>
</comment>
<protein>
    <submittedName>
        <fullName evidence="1">Uncharacterized protein</fullName>
    </submittedName>
</protein>
<keyword evidence="2" id="KW-1185">Reference proteome</keyword>
<dbReference type="EMBL" id="MU393437">
    <property type="protein sequence ID" value="KAI4868499.1"/>
    <property type="molecule type" value="Genomic_DNA"/>
</dbReference>
<reference evidence="1 2" key="1">
    <citation type="journal article" date="2022" name="New Phytol.">
        <title>Ecological generalism drives hyperdiversity of secondary metabolite gene clusters in xylarialean endophytes.</title>
        <authorList>
            <person name="Franco M.E.E."/>
            <person name="Wisecaver J.H."/>
            <person name="Arnold A.E."/>
            <person name="Ju Y.M."/>
            <person name="Slot J.C."/>
            <person name="Ahrendt S."/>
            <person name="Moore L.P."/>
            <person name="Eastman K.E."/>
            <person name="Scott K."/>
            <person name="Konkel Z."/>
            <person name="Mondo S.J."/>
            <person name="Kuo A."/>
            <person name="Hayes R.D."/>
            <person name="Haridas S."/>
            <person name="Andreopoulos B."/>
            <person name="Riley R."/>
            <person name="LaButti K."/>
            <person name="Pangilinan J."/>
            <person name="Lipzen A."/>
            <person name="Amirebrahimi M."/>
            <person name="Yan J."/>
            <person name="Adam C."/>
            <person name="Keymanesh K."/>
            <person name="Ng V."/>
            <person name="Louie K."/>
            <person name="Northen T."/>
            <person name="Drula E."/>
            <person name="Henrissat B."/>
            <person name="Hsieh H.M."/>
            <person name="Youens-Clark K."/>
            <person name="Lutzoni F."/>
            <person name="Miadlikowska J."/>
            <person name="Eastwood D.C."/>
            <person name="Hamelin R.C."/>
            <person name="Grigoriev I.V."/>
            <person name="U'Ren J.M."/>
        </authorList>
    </citation>
    <scope>NUCLEOTIDE SEQUENCE [LARGE SCALE GENOMIC DNA]</scope>
    <source>
        <strain evidence="1 2">CBS 119005</strain>
    </source>
</reference>
<organism evidence="1 2">
    <name type="scientific">Hypoxylon rubiginosum</name>
    <dbReference type="NCBI Taxonomy" id="110542"/>
    <lineage>
        <taxon>Eukaryota</taxon>
        <taxon>Fungi</taxon>
        <taxon>Dikarya</taxon>
        <taxon>Ascomycota</taxon>
        <taxon>Pezizomycotina</taxon>
        <taxon>Sordariomycetes</taxon>
        <taxon>Xylariomycetidae</taxon>
        <taxon>Xylariales</taxon>
        <taxon>Hypoxylaceae</taxon>
        <taxon>Hypoxylon</taxon>
    </lineage>
</organism>
<evidence type="ECO:0000313" key="1">
    <source>
        <dbReference type="EMBL" id="KAI4868499.1"/>
    </source>
</evidence>
<dbReference type="Proteomes" id="UP001497700">
    <property type="component" value="Unassembled WGS sequence"/>
</dbReference>
<name>A0ACB9ZBJ7_9PEZI</name>
<gene>
    <name evidence="1" type="ORF">F4820DRAFT_110884</name>
</gene>
<sequence>MVCPAASNLPGPILALLYINLHFYLYFYLCPLLTSCTSFPVPVPVPHHRHVSPTFFPLAHLPHHPICPSFFFSLTDEISFCVLALPHLIILFFLPLPQVSYLTRQRGTTVYSLPFPSPPFHLSLTTSS</sequence>
<proteinExistence type="predicted"/>